<evidence type="ECO:0000313" key="1">
    <source>
        <dbReference type="EMBL" id="GFY95441.1"/>
    </source>
</evidence>
<gene>
    <name evidence="1" type="ORF">Acr_10g0008260</name>
</gene>
<sequence length="146" mass="16670">MADVRNHHTRAFPYGALLTKIFNHSGVNLRGQQNQGLSKRFSLNTIKKGIDFDSSEEERDVEMDYENMQDFKSVRAMVPYTLNEGVQVNPNVQEHDEGYGTDHVNEDIHEGVNMERGYPPHKAYPTKKGTLHQVVKLQTSLGEIKQ</sequence>
<dbReference type="Proteomes" id="UP000585474">
    <property type="component" value="Unassembled WGS sequence"/>
</dbReference>
<dbReference type="AlphaFoldDB" id="A0A7J0F9W1"/>
<evidence type="ECO:0000313" key="2">
    <source>
        <dbReference type="Proteomes" id="UP000585474"/>
    </source>
</evidence>
<organism evidence="1 2">
    <name type="scientific">Actinidia rufa</name>
    <dbReference type="NCBI Taxonomy" id="165716"/>
    <lineage>
        <taxon>Eukaryota</taxon>
        <taxon>Viridiplantae</taxon>
        <taxon>Streptophyta</taxon>
        <taxon>Embryophyta</taxon>
        <taxon>Tracheophyta</taxon>
        <taxon>Spermatophyta</taxon>
        <taxon>Magnoliopsida</taxon>
        <taxon>eudicotyledons</taxon>
        <taxon>Gunneridae</taxon>
        <taxon>Pentapetalae</taxon>
        <taxon>asterids</taxon>
        <taxon>Ericales</taxon>
        <taxon>Actinidiaceae</taxon>
        <taxon>Actinidia</taxon>
    </lineage>
</organism>
<dbReference type="OrthoDB" id="848707at2759"/>
<reference evidence="1 2" key="1">
    <citation type="submission" date="2019-07" db="EMBL/GenBank/DDBJ databases">
        <title>De Novo Assembly of kiwifruit Actinidia rufa.</title>
        <authorList>
            <person name="Sugita-Konishi S."/>
            <person name="Sato K."/>
            <person name="Mori E."/>
            <person name="Abe Y."/>
            <person name="Kisaki G."/>
            <person name="Hamano K."/>
            <person name="Suezawa K."/>
            <person name="Otani M."/>
            <person name="Fukuda T."/>
            <person name="Manabe T."/>
            <person name="Gomi K."/>
            <person name="Tabuchi M."/>
            <person name="Akimitsu K."/>
            <person name="Kataoka I."/>
        </authorList>
    </citation>
    <scope>NUCLEOTIDE SEQUENCE [LARGE SCALE GENOMIC DNA]</scope>
    <source>
        <strain evidence="2">cv. Fuchu</strain>
    </source>
</reference>
<dbReference type="EMBL" id="BJWL01000010">
    <property type="protein sequence ID" value="GFY95441.1"/>
    <property type="molecule type" value="Genomic_DNA"/>
</dbReference>
<name>A0A7J0F9W1_9ERIC</name>
<proteinExistence type="predicted"/>
<protein>
    <submittedName>
        <fullName evidence="1">Uncharacterized protein</fullName>
    </submittedName>
</protein>
<accession>A0A7J0F9W1</accession>
<comment type="caution">
    <text evidence="1">The sequence shown here is derived from an EMBL/GenBank/DDBJ whole genome shotgun (WGS) entry which is preliminary data.</text>
</comment>
<keyword evidence="2" id="KW-1185">Reference proteome</keyword>